<evidence type="ECO:0000313" key="9">
    <source>
        <dbReference type="Proteomes" id="UP000594638"/>
    </source>
</evidence>
<evidence type="ECO:0000259" key="7">
    <source>
        <dbReference type="Pfam" id="PF03470"/>
    </source>
</evidence>
<dbReference type="InterPro" id="IPR044287">
    <property type="entry name" value="SGS3"/>
</dbReference>
<comment type="similarity">
    <text evidence="3">Belongs to the SGS3 family.</text>
</comment>
<reference evidence="8 9" key="1">
    <citation type="submission" date="2019-12" db="EMBL/GenBank/DDBJ databases">
        <authorList>
            <person name="Alioto T."/>
            <person name="Alioto T."/>
            <person name="Gomez Garrido J."/>
        </authorList>
    </citation>
    <scope>NUCLEOTIDE SEQUENCE [LARGE SCALE GENOMIC DNA]</scope>
</reference>
<feature type="compositionally biased region" description="Low complexity" evidence="5">
    <location>
        <begin position="32"/>
        <end position="56"/>
    </location>
</feature>
<evidence type="ECO:0000256" key="2">
    <source>
        <dbReference type="ARBA" id="ARBA00023158"/>
    </source>
</evidence>
<proteinExistence type="inferred from homology"/>
<evidence type="ECO:0000256" key="5">
    <source>
        <dbReference type="SAM" id="MobiDB-lite"/>
    </source>
</evidence>
<dbReference type="Proteomes" id="UP000594638">
    <property type="component" value="Unassembled WGS sequence"/>
</dbReference>
<dbReference type="PANTHER" id="PTHR46602">
    <property type="entry name" value="PROTEIN SUPPRESSOR OF GENE SILENCING 3"/>
    <property type="match status" value="1"/>
</dbReference>
<dbReference type="Pfam" id="PF03470">
    <property type="entry name" value="zf-XS"/>
    <property type="match status" value="1"/>
</dbReference>
<feature type="region of interest" description="Disordered" evidence="5">
    <location>
        <begin position="31"/>
        <end position="244"/>
    </location>
</feature>
<dbReference type="Gene3D" id="3.30.70.2890">
    <property type="entry name" value="XS domain"/>
    <property type="match status" value="1"/>
</dbReference>
<keyword evidence="9" id="KW-1185">Reference proteome</keyword>
<name>A0A8S0VIF5_OLEEU</name>
<dbReference type="InterPro" id="IPR005381">
    <property type="entry name" value="Znf-XS_domain"/>
</dbReference>
<dbReference type="AlphaFoldDB" id="A0A8S0VIF5"/>
<feature type="coiled-coil region" evidence="4">
    <location>
        <begin position="608"/>
        <end position="639"/>
    </location>
</feature>
<keyword evidence="1 4" id="KW-0175">Coiled coil</keyword>
<feature type="domain" description="XS" evidence="6">
    <location>
        <begin position="344"/>
        <end position="458"/>
    </location>
</feature>
<dbReference type="EMBL" id="CACTIH010009291">
    <property type="protein sequence ID" value="CAA3029140.1"/>
    <property type="molecule type" value="Genomic_DNA"/>
</dbReference>
<sequence>MPTLSILLVLYRKDTPIGACRSIARRLCTKMSSGKWGSNPSSSGPSGPSFKGKGVSNVSSPAVEQLSHGVSDLNLGSTQDDGWGVVYGKKSKNRTGSSAPKQWGPKNSNPPHRAWDNPDTVQKLGLRNSGGSGQTQPALPSDSRRSMGRGNGKLQSSNLCPDTNYVATPAVIPPPLKNGWEWSTRTSNQSSEDGQRFNPGDALAADVDDEEEEEELSDVDDDTDEGLLSDDFDSDESQKSHETRKKNRWFKELFDCLDTLTVEQINEPERQWHCPACKGGPGAIDWYRGLQPLISHARTKGSKRMKLHRELAELLDEELKRRGTSVVTAGETFGKWKGLKEIADKEIVWPPMVIIMNTRLEKDDKDQWAGMGNQELLDYFSPYAAVKARHSYGPQGHRGISVLIFEASAVGYAEAERLSKHFEDNGRDKKGWEQNRVPFYPGGQRQLYGYMAEMRDLDKFNYHCHGKSKLKYEMRSYQEMVVNQMKQMSEDNQQLMWFKNKVAKEQRNNKALEESFGLISEKLRKTMEENRIVRLRTKMHHEQHKEEMDYQEQFFKDQIKQLYDARNVKEETFEKIQQDQRVKVTETVVNLSSIGDRQSREEKIEKFIRLQDEEMEEYVAEREKLMKVHEERMVSLRRKHLEEEVALEKEFDEEFNRLMEKYTPHDSKQLGNQEI</sequence>
<evidence type="ECO:0000256" key="3">
    <source>
        <dbReference type="ARBA" id="ARBA00024022"/>
    </source>
</evidence>
<dbReference type="CDD" id="cd12266">
    <property type="entry name" value="RRM_like_XS"/>
    <property type="match status" value="1"/>
</dbReference>
<feature type="compositionally biased region" description="Polar residues" evidence="5">
    <location>
        <begin position="94"/>
        <end position="110"/>
    </location>
</feature>
<evidence type="ECO:0000256" key="4">
    <source>
        <dbReference type="SAM" id="Coils"/>
    </source>
</evidence>
<dbReference type="Pfam" id="PF03468">
    <property type="entry name" value="XS"/>
    <property type="match status" value="1"/>
</dbReference>
<dbReference type="InterPro" id="IPR038588">
    <property type="entry name" value="XS_domain_sf"/>
</dbReference>
<keyword evidence="2" id="KW-0943">RNA-mediated gene silencing</keyword>
<gene>
    <name evidence="8" type="ORF">OLEA9_A039904</name>
</gene>
<dbReference type="Gramene" id="OE9A039904T1">
    <property type="protein sequence ID" value="OE9A039904C1"/>
    <property type="gene ID" value="OE9A039904"/>
</dbReference>
<organism evidence="8 9">
    <name type="scientific">Olea europaea subsp. europaea</name>
    <dbReference type="NCBI Taxonomy" id="158383"/>
    <lineage>
        <taxon>Eukaryota</taxon>
        <taxon>Viridiplantae</taxon>
        <taxon>Streptophyta</taxon>
        <taxon>Embryophyta</taxon>
        <taxon>Tracheophyta</taxon>
        <taxon>Spermatophyta</taxon>
        <taxon>Magnoliopsida</taxon>
        <taxon>eudicotyledons</taxon>
        <taxon>Gunneridae</taxon>
        <taxon>Pentapetalae</taxon>
        <taxon>asterids</taxon>
        <taxon>lamiids</taxon>
        <taxon>Lamiales</taxon>
        <taxon>Oleaceae</taxon>
        <taxon>Oleeae</taxon>
        <taxon>Olea</taxon>
    </lineage>
</organism>
<protein>
    <submittedName>
        <fullName evidence="8">SUPPRESSOR OF GENE SILENCING 3</fullName>
    </submittedName>
</protein>
<dbReference type="InterPro" id="IPR005380">
    <property type="entry name" value="XS_domain"/>
</dbReference>
<evidence type="ECO:0000256" key="1">
    <source>
        <dbReference type="ARBA" id="ARBA00023054"/>
    </source>
</evidence>
<evidence type="ECO:0000313" key="8">
    <source>
        <dbReference type="EMBL" id="CAA3029140.1"/>
    </source>
</evidence>
<dbReference type="PANTHER" id="PTHR46602:SF1">
    <property type="entry name" value="PROTEIN SUPPRESSOR OF GENE SILENCING 3"/>
    <property type="match status" value="1"/>
</dbReference>
<dbReference type="OrthoDB" id="1936239at2759"/>
<accession>A0A8S0VIF5</accession>
<dbReference type="GO" id="GO:0051607">
    <property type="term" value="P:defense response to virus"/>
    <property type="evidence" value="ECO:0007669"/>
    <property type="project" value="InterPro"/>
</dbReference>
<feature type="domain" description="Zinc finger-XS" evidence="7">
    <location>
        <begin position="274"/>
        <end position="312"/>
    </location>
</feature>
<comment type="caution">
    <text evidence="8">The sequence shown here is derived from an EMBL/GenBank/DDBJ whole genome shotgun (WGS) entry which is preliminary data.</text>
</comment>
<feature type="compositionally biased region" description="Polar residues" evidence="5">
    <location>
        <begin position="181"/>
        <end position="192"/>
    </location>
</feature>
<feature type="compositionally biased region" description="Acidic residues" evidence="5">
    <location>
        <begin position="206"/>
        <end position="235"/>
    </location>
</feature>
<dbReference type="GO" id="GO:0031047">
    <property type="term" value="P:regulatory ncRNA-mediated gene silencing"/>
    <property type="evidence" value="ECO:0007669"/>
    <property type="project" value="UniProtKB-KW"/>
</dbReference>
<evidence type="ECO:0000259" key="6">
    <source>
        <dbReference type="Pfam" id="PF03468"/>
    </source>
</evidence>